<gene>
    <name evidence="2" type="ORF">MKK02DRAFT_44818</name>
</gene>
<feature type="region of interest" description="Disordered" evidence="1">
    <location>
        <begin position="1"/>
        <end position="37"/>
    </location>
</feature>
<protein>
    <submittedName>
        <fullName evidence="2">Uncharacterized protein</fullName>
    </submittedName>
</protein>
<organism evidence="2 3">
    <name type="scientific">Dioszegia hungarica</name>
    <dbReference type="NCBI Taxonomy" id="4972"/>
    <lineage>
        <taxon>Eukaryota</taxon>
        <taxon>Fungi</taxon>
        <taxon>Dikarya</taxon>
        <taxon>Basidiomycota</taxon>
        <taxon>Agaricomycotina</taxon>
        <taxon>Tremellomycetes</taxon>
        <taxon>Tremellales</taxon>
        <taxon>Bulleribasidiaceae</taxon>
        <taxon>Dioszegia</taxon>
    </lineage>
</organism>
<evidence type="ECO:0000256" key="1">
    <source>
        <dbReference type="SAM" id="MobiDB-lite"/>
    </source>
</evidence>
<dbReference type="Proteomes" id="UP001164286">
    <property type="component" value="Unassembled WGS sequence"/>
</dbReference>
<evidence type="ECO:0000313" key="3">
    <source>
        <dbReference type="Proteomes" id="UP001164286"/>
    </source>
</evidence>
<evidence type="ECO:0000313" key="2">
    <source>
        <dbReference type="EMBL" id="KAI9636116.1"/>
    </source>
</evidence>
<keyword evidence="3" id="KW-1185">Reference proteome</keyword>
<sequence>MSGARLESPLLAPGSPFKRRASPPRTPGSPGMSFSPGGSLPGLGMNHRTFLRAVIISAIIIPTFYVLFGQPVTYDSVRDGHPGEGEWSAAEGYGRGGVARRVREWSGGSKQWLGKSVSRNDDDEYYEDERPSGGETMLDLEEDMPVTVYEGGVAGYSVFTNLYLSAGSLMFIESDTGLAGKKLPGVRQIISGPKRGEQNPAADEDRWRVVGHEMASAELGKRAVLMNGVTYLFNDVPGGDAWFLAHALPGATVEDANGWEDRSTAGLPVVFEKVVLVDRWAAHSNGGEVGKWGKMNADVSAMKAPRTFWNGIRQNIMQSLGVDGASSVGARGLPVVVFVDVHTGTPKVQDEDKRALIEALKGLTDIAEVHVTKVSAMTKAERAELLGRAEIIIGVHTNDLYEALWMPATENSAIIELFEEGGFDRSFELLATSLNHQYIAIQNDKILEEAEWRAHGSTRGEHSKGYIRVNGELVAKTVRSLLRGRADAEPITSELDDLTDLGT</sequence>
<dbReference type="EMBL" id="JAKWFO010000005">
    <property type="protein sequence ID" value="KAI9636116.1"/>
    <property type="molecule type" value="Genomic_DNA"/>
</dbReference>
<dbReference type="GeneID" id="77732306"/>
<dbReference type="RefSeq" id="XP_052945893.1">
    <property type="nucleotide sequence ID" value="XM_053093101.1"/>
</dbReference>
<comment type="caution">
    <text evidence="2">The sequence shown here is derived from an EMBL/GenBank/DDBJ whole genome shotgun (WGS) entry which is preliminary data.</text>
</comment>
<reference evidence="2" key="1">
    <citation type="journal article" date="2022" name="G3 (Bethesda)">
        <title>High quality genome of the basidiomycete yeast Dioszegia hungarica PDD-24b-2 isolated from cloud water.</title>
        <authorList>
            <person name="Jarrige D."/>
            <person name="Haridas S."/>
            <person name="Bleykasten-Grosshans C."/>
            <person name="Joly M."/>
            <person name="Nadalig T."/>
            <person name="Sancelme M."/>
            <person name="Vuilleumier S."/>
            <person name="Grigoriev I.V."/>
            <person name="Amato P."/>
            <person name="Bringel F."/>
        </authorList>
    </citation>
    <scope>NUCLEOTIDE SEQUENCE</scope>
    <source>
        <strain evidence="2">PDD-24b-2</strain>
    </source>
</reference>
<feature type="compositionally biased region" description="Low complexity" evidence="1">
    <location>
        <begin position="28"/>
        <end position="37"/>
    </location>
</feature>
<name>A0AA38HBR7_9TREE</name>
<dbReference type="AlphaFoldDB" id="A0AA38HBR7"/>
<accession>A0AA38HBR7</accession>
<proteinExistence type="predicted"/>